<evidence type="ECO:0000313" key="9">
    <source>
        <dbReference type="EMBL" id="MCF1716266.1"/>
    </source>
</evidence>
<comment type="caution">
    <text evidence="9">The sequence shown here is derived from an EMBL/GenBank/DDBJ whole genome shotgun (WGS) entry which is preliminary data.</text>
</comment>
<evidence type="ECO:0000313" key="10">
    <source>
        <dbReference type="Proteomes" id="UP001200145"/>
    </source>
</evidence>
<dbReference type="PIRSF" id="PIRSF001092">
    <property type="entry name" value="Alpha-L-fucosidase"/>
    <property type="match status" value="1"/>
</dbReference>
<evidence type="ECO:0000256" key="4">
    <source>
        <dbReference type="ARBA" id="ARBA00022729"/>
    </source>
</evidence>
<feature type="signal peptide" evidence="7">
    <location>
        <begin position="1"/>
        <end position="28"/>
    </location>
</feature>
<evidence type="ECO:0000256" key="7">
    <source>
        <dbReference type="SAM" id="SignalP"/>
    </source>
</evidence>
<proteinExistence type="inferred from homology"/>
<gene>
    <name evidence="9" type="ORF">L0U88_16610</name>
</gene>
<dbReference type="RefSeq" id="WP_234867303.1">
    <property type="nucleotide sequence ID" value="NZ_JAKEVY010000004.1"/>
</dbReference>
<keyword evidence="6" id="KW-0326">Glycosidase</keyword>
<dbReference type="EC" id="3.2.1.51" evidence="3"/>
<keyword evidence="10" id="KW-1185">Reference proteome</keyword>
<dbReference type="Gene3D" id="3.20.20.80">
    <property type="entry name" value="Glycosidases"/>
    <property type="match status" value="1"/>
</dbReference>
<protein>
    <recommendedName>
        <fullName evidence="3">alpha-L-fucosidase</fullName>
        <ecNumber evidence="3">3.2.1.51</ecNumber>
    </recommendedName>
</protein>
<dbReference type="PANTHER" id="PTHR10030">
    <property type="entry name" value="ALPHA-L-FUCOSIDASE"/>
    <property type="match status" value="1"/>
</dbReference>
<sequence>MKKGYWKRTLTIAMLATLSGTISLQALQAQTGVTGLTPQQLQPGGDTAKMAWFGDARLGIFIHYGMYAVNGVDESWSFHNKKISHAEYMKQMKGFTASKYNPDAWAALIKESGARYAVITTKHHDGLALWNTAQKHYSTVKNTPAKRDLLTPFFQALDKYGLKRGAYFSLIDWSYPDYPGFLKDSSRYKVAQDTARWNRFSRFNKAQIQEISQQFKPDLWWFDGDWEHSAEEWDAAGIRKMILESKPGAIINSRLQGYGDYATPEQNTPVHRPKGRWWELCMTINNNWGYQHSDTNWKTPAEIISIFADAIGSGGNLLLDIGPMEDGTIPPQQVTVLKELGKWNRKHEEAIFGTQGGMPHGHFYGPSTISKDSTKLYLFLAGKPSGTVWIKGLVNKIKSIRVVGTGQELSHKVVGKISWSQVPGLVYIDIPTNVKDDYMSVLALELEGPIKLYAGHGGL</sequence>
<keyword evidence="5" id="KW-0378">Hydrolase</keyword>
<evidence type="ECO:0000256" key="5">
    <source>
        <dbReference type="ARBA" id="ARBA00022801"/>
    </source>
</evidence>
<evidence type="ECO:0000256" key="2">
    <source>
        <dbReference type="ARBA" id="ARBA00007951"/>
    </source>
</evidence>
<dbReference type="Proteomes" id="UP001200145">
    <property type="component" value="Unassembled WGS sequence"/>
</dbReference>
<reference evidence="9 10" key="1">
    <citation type="submission" date="2022-01" db="EMBL/GenBank/DDBJ databases">
        <title>Flavihumibacter sp. nov., isolated from sediment of a river.</title>
        <authorList>
            <person name="Liu H."/>
        </authorList>
    </citation>
    <scope>NUCLEOTIDE SEQUENCE [LARGE SCALE GENOMIC DNA]</scope>
    <source>
        <strain evidence="9 10">RY-1</strain>
    </source>
</reference>
<dbReference type="Pfam" id="PF01120">
    <property type="entry name" value="Alpha_L_fucos"/>
    <property type="match status" value="1"/>
</dbReference>
<dbReference type="EMBL" id="JAKEVY010000004">
    <property type="protein sequence ID" value="MCF1716266.1"/>
    <property type="molecule type" value="Genomic_DNA"/>
</dbReference>
<feature type="chain" id="PRO_5047489066" description="alpha-L-fucosidase" evidence="7">
    <location>
        <begin position="29"/>
        <end position="459"/>
    </location>
</feature>
<dbReference type="InterPro" id="IPR000933">
    <property type="entry name" value="Glyco_hydro_29"/>
</dbReference>
<evidence type="ECO:0000259" key="8">
    <source>
        <dbReference type="Pfam" id="PF01120"/>
    </source>
</evidence>
<dbReference type="InterPro" id="IPR057739">
    <property type="entry name" value="Glyco_hydro_29_N"/>
</dbReference>
<evidence type="ECO:0000256" key="1">
    <source>
        <dbReference type="ARBA" id="ARBA00004071"/>
    </source>
</evidence>
<name>A0ABS9BKT9_9BACT</name>
<dbReference type="PANTHER" id="PTHR10030:SF37">
    <property type="entry name" value="ALPHA-L-FUCOSIDASE-RELATED"/>
    <property type="match status" value="1"/>
</dbReference>
<organism evidence="9 10">
    <name type="scientific">Flavihumibacter fluminis</name>
    <dbReference type="NCBI Taxonomy" id="2909236"/>
    <lineage>
        <taxon>Bacteria</taxon>
        <taxon>Pseudomonadati</taxon>
        <taxon>Bacteroidota</taxon>
        <taxon>Chitinophagia</taxon>
        <taxon>Chitinophagales</taxon>
        <taxon>Chitinophagaceae</taxon>
        <taxon>Flavihumibacter</taxon>
    </lineage>
</organism>
<feature type="domain" description="Glycoside hydrolase family 29 N-terminal" evidence="8">
    <location>
        <begin position="49"/>
        <end position="348"/>
    </location>
</feature>
<dbReference type="SMART" id="SM00812">
    <property type="entry name" value="Alpha_L_fucos"/>
    <property type="match status" value="1"/>
</dbReference>
<dbReference type="InterPro" id="IPR016286">
    <property type="entry name" value="FUC_metazoa-typ"/>
</dbReference>
<keyword evidence="4 7" id="KW-0732">Signal</keyword>
<evidence type="ECO:0000256" key="3">
    <source>
        <dbReference type="ARBA" id="ARBA00012662"/>
    </source>
</evidence>
<dbReference type="PRINTS" id="PR00741">
    <property type="entry name" value="GLHYDRLASE29"/>
</dbReference>
<comment type="function">
    <text evidence="1">Alpha-L-fucosidase is responsible for hydrolyzing the alpha-1,6-linked fucose joined to the reducing-end N-acetylglucosamine of the carbohydrate moieties of glycoproteins.</text>
</comment>
<comment type="similarity">
    <text evidence="2">Belongs to the glycosyl hydrolase 29 family.</text>
</comment>
<evidence type="ECO:0000256" key="6">
    <source>
        <dbReference type="ARBA" id="ARBA00023295"/>
    </source>
</evidence>
<dbReference type="InterPro" id="IPR017853">
    <property type="entry name" value="GH"/>
</dbReference>
<dbReference type="SUPFAM" id="SSF51445">
    <property type="entry name" value="(Trans)glycosidases"/>
    <property type="match status" value="1"/>
</dbReference>
<accession>A0ABS9BKT9</accession>